<evidence type="ECO:0000313" key="1">
    <source>
        <dbReference type="EMBL" id="MBB4845368.1"/>
    </source>
</evidence>
<dbReference type="AlphaFoldDB" id="A0A840LGM2"/>
<sequence>MKIAWLRVALATACLLGFAAMAWRLFGPRGVEVELLRKSWRLEIEVERQIAELGSAWCDELPAGAQVQSRRLLADPAGRRSQPAEHCRYTLPTWRALWQARQAGLDPEPPRWPQPILKQGSDELSPQRLGKRHEVYELELQAASGQAWVCALPLAQWRALPKGLKFRLAVDRQGVADCASVPGANISPPTTTARSP</sequence>
<name>A0A840LGM2_9BURK</name>
<protein>
    <submittedName>
        <fullName evidence="1">Uncharacterized protein</fullName>
    </submittedName>
</protein>
<keyword evidence="2" id="KW-1185">Reference proteome</keyword>
<dbReference type="RefSeq" id="WP_184303292.1">
    <property type="nucleotide sequence ID" value="NZ_JACHLP010000009.1"/>
</dbReference>
<evidence type="ECO:0000313" key="2">
    <source>
        <dbReference type="Proteomes" id="UP000562027"/>
    </source>
</evidence>
<dbReference type="EMBL" id="JACHLP010000009">
    <property type="protein sequence ID" value="MBB4845368.1"/>
    <property type="molecule type" value="Genomic_DNA"/>
</dbReference>
<dbReference type="Proteomes" id="UP000562027">
    <property type="component" value="Unassembled WGS sequence"/>
</dbReference>
<comment type="caution">
    <text evidence="1">The sequence shown here is derived from an EMBL/GenBank/DDBJ whole genome shotgun (WGS) entry which is preliminary data.</text>
</comment>
<accession>A0A840LGM2</accession>
<organism evidence="1 2">
    <name type="scientific">Roseateles oligotrophus</name>
    <dbReference type="NCBI Taxonomy" id="1769250"/>
    <lineage>
        <taxon>Bacteria</taxon>
        <taxon>Pseudomonadati</taxon>
        <taxon>Pseudomonadota</taxon>
        <taxon>Betaproteobacteria</taxon>
        <taxon>Burkholderiales</taxon>
        <taxon>Sphaerotilaceae</taxon>
        <taxon>Roseateles</taxon>
    </lineage>
</organism>
<proteinExistence type="predicted"/>
<gene>
    <name evidence="1" type="ORF">HNP55_003918</name>
</gene>
<reference evidence="1 2" key="1">
    <citation type="submission" date="2020-08" db="EMBL/GenBank/DDBJ databases">
        <title>Functional genomics of gut bacteria from endangered species of beetles.</title>
        <authorList>
            <person name="Carlos-Shanley C."/>
        </authorList>
    </citation>
    <scope>NUCLEOTIDE SEQUENCE [LARGE SCALE GENOMIC DNA]</scope>
    <source>
        <strain evidence="1 2">S00239</strain>
    </source>
</reference>